<comment type="caution">
    <text evidence="2">The sequence shown here is derived from an EMBL/GenBank/DDBJ whole genome shotgun (WGS) entry which is preliminary data.</text>
</comment>
<reference evidence="2 3" key="1">
    <citation type="submission" date="2021-08" db="EMBL/GenBank/DDBJ databases">
        <title>Draft Genome Sequence of Phanerochaete sordida strain YK-624.</title>
        <authorList>
            <person name="Mori T."/>
            <person name="Dohra H."/>
            <person name="Suzuki T."/>
            <person name="Kawagishi H."/>
            <person name="Hirai H."/>
        </authorList>
    </citation>
    <scope>NUCLEOTIDE SEQUENCE [LARGE SCALE GENOMIC DNA]</scope>
    <source>
        <strain evidence="2 3">YK-624</strain>
    </source>
</reference>
<evidence type="ECO:0000313" key="3">
    <source>
        <dbReference type="Proteomes" id="UP000703269"/>
    </source>
</evidence>
<feature type="region of interest" description="Disordered" evidence="1">
    <location>
        <begin position="49"/>
        <end position="74"/>
    </location>
</feature>
<dbReference type="Proteomes" id="UP000703269">
    <property type="component" value="Unassembled WGS sequence"/>
</dbReference>
<organism evidence="2 3">
    <name type="scientific">Phanerochaete sordida</name>
    <dbReference type="NCBI Taxonomy" id="48140"/>
    <lineage>
        <taxon>Eukaryota</taxon>
        <taxon>Fungi</taxon>
        <taxon>Dikarya</taxon>
        <taxon>Basidiomycota</taxon>
        <taxon>Agaricomycotina</taxon>
        <taxon>Agaricomycetes</taxon>
        <taxon>Polyporales</taxon>
        <taxon>Phanerochaetaceae</taxon>
        <taxon>Phanerochaete</taxon>
    </lineage>
</organism>
<evidence type="ECO:0000313" key="2">
    <source>
        <dbReference type="EMBL" id="GJE94805.1"/>
    </source>
</evidence>
<proteinExistence type="predicted"/>
<accession>A0A9P3GGZ7</accession>
<protein>
    <submittedName>
        <fullName evidence="2">Uncharacterized protein</fullName>
    </submittedName>
</protein>
<sequence length="74" mass="7562">MWTADWLMSSEPAAGPVFCGQSTSGASTPSCGVVCTWSAPPPLSPNLDYDDSDSDLNPAGACGGSQRLVTGRRA</sequence>
<dbReference type="EMBL" id="BPQB01000043">
    <property type="protein sequence ID" value="GJE94805.1"/>
    <property type="molecule type" value="Genomic_DNA"/>
</dbReference>
<name>A0A9P3GGZ7_9APHY</name>
<dbReference type="AlphaFoldDB" id="A0A9P3GGZ7"/>
<gene>
    <name evidence="2" type="ORF">PsYK624_109790</name>
</gene>
<keyword evidence="3" id="KW-1185">Reference proteome</keyword>
<evidence type="ECO:0000256" key="1">
    <source>
        <dbReference type="SAM" id="MobiDB-lite"/>
    </source>
</evidence>